<evidence type="ECO:0000259" key="1">
    <source>
        <dbReference type="PROSITE" id="PS51750"/>
    </source>
</evidence>
<protein>
    <recommendedName>
        <fullName evidence="1">Bro-N domain-containing protein</fullName>
    </recommendedName>
</protein>
<sequence length="205" mass="23767">MICTPTGAFLFYYNSYNMHITKNAIKIFESPDFGKIRTAGTSEQPLFCLTDLCKVLNLTTKGVNQRLDKEVISNYPLETSGGTQQALFVNEDGLYDVILESRKPEARQFRKWITSEVLPSIRKTGQYSNDSLMLSKLREKDREIAALRYCYEREISYLKERVSLWQDMNNHTQQSLFHTYDTLNKRTDLLIDNLEKTLIGKEGRA</sequence>
<gene>
    <name evidence="2" type="ORF">EZS27_023200</name>
</gene>
<dbReference type="Pfam" id="PF02498">
    <property type="entry name" value="Bro-N"/>
    <property type="match status" value="1"/>
</dbReference>
<feature type="domain" description="Bro-N" evidence="1">
    <location>
        <begin position="22"/>
        <end position="125"/>
    </location>
</feature>
<name>A0A5J4R3E1_9ZZZZ</name>
<dbReference type="PANTHER" id="PTHR36180:SF2">
    <property type="entry name" value="BRO FAMILY PROTEIN"/>
    <property type="match status" value="1"/>
</dbReference>
<proteinExistence type="predicted"/>
<dbReference type="AlphaFoldDB" id="A0A5J4R3E1"/>
<dbReference type="PANTHER" id="PTHR36180">
    <property type="entry name" value="DNA-BINDING PROTEIN-RELATED-RELATED"/>
    <property type="match status" value="1"/>
</dbReference>
<organism evidence="2">
    <name type="scientific">termite gut metagenome</name>
    <dbReference type="NCBI Taxonomy" id="433724"/>
    <lineage>
        <taxon>unclassified sequences</taxon>
        <taxon>metagenomes</taxon>
        <taxon>organismal metagenomes</taxon>
    </lineage>
</organism>
<dbReference type="EMBL" id="SNRY01001920">
    <property type="protein sequence ID" value="KAA6327850.1"/>
    <property type="molecule type" value="Genomic_DNA"/>
</dbReference>
<dbReference type="InterPro" id="IPR003497">
    <property type="entry name" value="BRO_N_domain"/>
</dbReference>
<dbReference type="SMART" id="SM01040">
    <property type="entry name" value="Bro-N"/>
    <property type="match status" value="1"/>
</dbReference>
<dbReference type="PROSITE" id="PS51750">
    <property type="entry name" value="BRO_N"/>
    <property type="match status" value="1"/>
</dbReference>
<reference evidence="2" key="1">
    <citation type="submission" date="2019-03" db="EMBL/GenBank/DDBJ databases">
        <title>Single cell metagenomics reveals metabolic interactions within the superorganism composed of flagellate Streblomastix strix and complex community of Bacteroidetes bacteria on its surface.</title>
        <authorList>
            <person name="Treitli S.C."/>
            <person name="Kolisko M."/>
            <person name="Husnik F."/>
            <person name="Keeling P."/>
            <person name="Hampl V."/>
        </authorList>
    </citation>
    <scope>NUCLEOTIDE SEQUENCE</scope>
    <source>
        <strain evidence="2">STM</strain>
    </source>
</reference>
<comment type="caution">
    <text evidence="2">The sequence shown here is derived from an EMBL/GenBank/DDBJ whole genome shotgun (WGS) entry which is preliminary data.</text>
</comment>
<accession>A0A5J4R3E1</accession>
<evidence type="ECO:0000313" key="2">
    <source>
        <dbReference type="EMBL" id="KAA6327850.1"/>
    </source>
</evidence>